<sequence length="280" mass="30145">MLAPFEAAAPDVPDSVQYDIINIAAGGSLTLNVYHIRLRDTQSAPSPTSAVIHIHGGGLIACSASVFVTPCSRIVRDTGTQIFSVNYRLAPEHPYPAALDDVSAALKWVRQNASTLGVDIARIAVMGESAGGGLAAALAIRARNEQLSPPIAYQILSYPMLDDRTVGKVPGEIVGWSEDDNVTGWTAYLGHPPGGPDVPETASPARVKDVVGLPRLYLATTQLDLFCRENLTYIQRFIEAGIEVEAHLSPGLPHGFEGMQADHRVGKEIEEHRKRIIRNL</sequence>
<feature type="domain" description="Alpha/beta hydrolase fold-3" evidence="2">
    <location>
        <begin position="51"/>
        <end position="256"/>
    </location>
</feature>
<protein>
    <submittedName>
        <fullName evidence="3">Alpha/Beta hydrolase protein</fullName>
    </submittedName>
</protein>
<evidence type="ECO:0000313" key="3">
    <source>
        <dbReference type="EMBL" id="KXJ84740.1"/>
    </source>
</evidence>
<keyword evidence="1 3" id="KW-0378">Hydrolase</keyword>
<dbReference type="Gene3D" id="3.40.50.1820">
    <property type="entry name" value="alpha/beta hydrolase"/>
    <property type="match status" value="1"/>
</dbReference>
<dbReference type="PANTHER" id="PTHR48081">
    <property type="entry name" value="AB HYDROLASE SUPERFAMILY PROTEIN C4A8.06C"/>
    <property type="match status" value="1"/>
</dbReference>
<reference evidence="4" key="1">
    <citation type="submission" date="2016-02" db="EMBL/GenBank/DDBJ databases">
        <title>Draft genome sequence of Microdochium bolleyi, a fungal endophyte of beachgrass.</title>
        <authorList>
            <consortium name="DOE Joint Genome Institute"/>
            <person name="David A.S."/>
            <person name="May G."/>
            <person name="Haridas S."/>
            <person name="Lim J."/>
            <person name="Wang M."/>
            <person name="Labutti K."/>
            <person name="Lipzen A."/>
            <person name="Barry K."/>
            <person name="Grigoriev I.V."/>
        </authorList>
    </citation>
    <scope>NUCLEOTIDE SEQUENCE [LARGE SCALE GENOMIC DNA]</scope>
    <source>
        <strain evidence="4">J235TASD1</strain>
    </source>
</reference>
<dbReference type="Pfam" id="PF07859">
    <property type="entry name" value="Abhydrolase_3"/>
    <property type="match status" value="1"/>
</dbReference>
<evidence type="ECO:0000259" key="2">
    <source>
        <dbReference type="Pfam" id="PF07859"/>
    </source>
</evidence>
<dbReference type="PANTHER" id="PTHR48081:SF8">
    <property type="entry name" value="ALPHA_BETA HYDROLASE FOLD-3 DOMAIN-CONTAINING PROTEIN-RELATED"/>
    <property type="match status" value="1"/>
</dbReference>
<dbReference type="AlphaFoldDB" id="A0A136IIE3"/>
<dbReference type="SUPFAM" id="SSF53474">
    <property type="entry name" value="alpha/beta-Hydrolases"/>
    <property type="match status" value="1"/>
</dbReference>
<organism evidence="3 4">
    <name type="scientific">Microdochium bolleyi</name>
    <dbReference type="NCBI Taxonomy" id="196109"/>
    <lineage>
        <taxon>Eukaryota</taxon>
        <taxon>Fungi</taxon>
        <taxon>Dikarya</taxon>
        <taxon>Ascomycota</taxon>
        <taxon>Pezizomycotina</taxon>
        <taxon>Sordariomycetes</taxon>
        <taxon>Xylariomycetidae</taxon>
        <taxon>Xylariales</taxon>
        <taxon>Microdochiaceae</taxon>
        <taxon>Microdochium</taxon>
    </lineage>
</organism>
<accession>A0A136IIE3</accession>
<dbReference type="InterPro" id="IPR013094">
    <property type="entry name" value="AB_hydrolase_3"/>
</dbReference>
<dbReference type="InterPro" id="IPR050300">
    <property type="entry name" value="GDXG_lipolytic_enzyme"/>
</dbReference>
<gene>
    <name evidence="3" type="ORF">Micbo1qcDRAFT_129198</name>
</gene>
<dbReference type="Proteomes" id="UP000070501">
    <property type="component" value="Unassembled WGS sequence"/>
</dbReference>
<name>A0A136IIE3_9PEZI</name>
<dbReference type="InterPro" id="IPR029058">
    <property type="entry name" value="AB_hydrolase_fold"/>
</dbReference>
<dbReference type="InParanoid" id="A0A136IIE3"/>
<dbReference type="EMBL" id="KQ964340">
    <property type="protein sequence ID" value="KXJ84740.1"/>
    <property type="molecule type" value="Genomic_DNA"/>
</dbReference>
<evidence type="ECO:0000313" key="4">
    <source>
        <dbReference type="Proteomes" id="UP000070501"/>
    </source>
</evidence>
<evidence type="ECO:0000256" key="1">
    <source>
        <dbReference type="ARBA" id="ARBA00022801"/>
    </source>
</evidence>
<proteinExistence type="predicted"/>
<dbReference type="GO" id="GO:0016787">
    <property type="term" value="F:hydrolase activity"/>
    <property type="evidence" value="ECO:0007669"/>
    <property type="project" value="UniProtKB-KW"/>
</dbReference>
<keyword evidence="4" id="KW-1185">Reference proteome</keyword>
<dbReference type="OrthoDB" id="408631at2759"/>
<dbReference type="STRING" id="196109.A0A136IIE3"/>